<feature type="non-terminal residue" evidence="1">
    <location>
        <position position="153"/>
    </location>
</feature>
<evidence type="ECO:0000313" key="2">
    <source>
        <dbReference type="Proteomes" id="UP001162972"/>
    </source>
</evidence>
<dbReference type="InterPro" id="IPR016024">
    <property type="entry name" value="ARM-type_fold"/>
</dbReference>
<organism evidence="1 2">
    <name type="scientific">Salix udensis</name>
    <dbReference type="NCBI Taxonomy" id="889485"/>
    <lineage>
        <taxon>Eukaryota</taxon>
        <taxon>Viridiplantae</taxon>
        <taxon>Streptophyta</taxon>
        <taxon>Embryophyta</taxon>
        <taxon>Tracheophyta</taxon>
        <taxon>Spermatophyta</taxon>
        <taxon>Magnoliopsida</taxon>
        <taxon>eudicotyledons</taxon>
        <taxon>Gunneridae</taxon>
        <taxon>Pentapetalae</taxon>
        <taxon>rosids</taxon>
        <taxon>fabids</taxon>
        <taxon>Malpighiales</taxon>
        <taxon>Salicaceae</taxon>
        <taxon>Saliceae</taxon>
        <taxon>Salix</taxon>
    </lineage>
</organism>
<reference evidence="1" key="1">
    <citation type="submission" date="2022-10" db="EMBL/GenBank/DDBJ databases">
        <authorList>
            <person name="Hyden B.L."/>
            <person name="Feng K."/>
            <person name="Yates T."/>
            <person name="Jawdy S."/>
            <person name="Smart L.B."/>
            <person name="Muchero W."/>
        </authorList>
    </citation>
    <scope>NUCLEOTIDE SEQUENCE</scope>
    <source>
        <tissue evidence="1">Shoot tip</tissue>
    </source>
</reference>
<evidence type="ECO:0000313" key="1">
    <source>
        <dbReference type="EMBL" id="KAJ6397231.1"/>
    </source>
</evidence>
<name>A0AAD6J7W9_9ROSI</name>
<proteinExistence type="predicted"/>
<dbReference type="SUPFAM" id="SSF48371">
    <property type="entry name" value="ARM repeat"/>
    <property type="match status" value="1"/>
</dbReference>
<dbReference type="EMBL" id="JAPFFJ010000240">
    <property type="protein sequence ID" value="KAJ6397231.1"/>
    <property type="molecule type" value="Genomic_DNA"/>
</dbReference>
<gene>
    <name evidence="1" type="ORF">OIU84_018234</name>
</gene>
<comment type="caution">
    <text evidence="1">The sequence shown here is derived from an EMBL/GenBank/DDBJ whole genome shotgun (WGS) entry which is preliminary data.</text>
</comment>
<accession>A0AAD6J7W9</accession>
<sequence length="153" mass="17190">MENEMGRINGGGDLFSLMMGVLKDGVIDIDGLAVEFSRLVGLLRPEESEEVIVSACRNLSRSFTSPSSKIVFITQRWIAPLMELLEVPKTRVCRLAMHCILLVSSCYESCSFKYEEIIVSLYFRVIFSRPPTYKSIVKDNTDFHENACLVGLG</sequence>
<dbReference type="AlphaFoldDB" id="A0AAD6J7W9"/>
<dbReference type="Proteomes" id="UP001162972">
    <property type="component" value="Unassembled WGS sequence"/>
</dbReference>
<protein>
    <submittedName>
        <fullName evidence="1">Uncharacterized protein</fullName>
    </submittedName>
</protein>
<reference evidence="1" key="2">
    <citation type="journal article" date="2023" name="Int. J. Mol. Sci.">
        <title>De Novo Assembly and Annotation of 11 Diverse Shrub Willow (Salix) Genomes Reveals Novel Gene Organization in Sex-Linked Regions.</title>
        <authorList>
            <person name="Hyden B."/>
            <person name="Feng K."/>
            <person name="Yates T.B."/>
            <person name="Jawdy S."/>
            <person name="Cereghino C."/>
            <person name="Smart L.B."/>
            <person name="Muchero W."/>
        </authorList>
    </citation>
    <scope>NUCLEOTIDE SEQUENCE</scope>
    <source>
        <tissue evidence="1">Shoot tip</tissue>
    </source>
</reference>
<keyword evidence="2" id="KW-1185">Reference proteome</keyword>